<keyword evidence="3" id="KW-0808">Transferase</keyword>
<dbReference type="Gene3D" id="3.40.630.120">
    <property type="match status" value="1"/>
</dbReference>
<evidence type="ECO:0000313" key="4">
    <source>
        <dbReference type="Proteomes" id="UP001597419"/>
    </source>
</evidence>
<name>A0ABW5GMG6_9PSEU</name>
<dbReference type="Pfam" id="PF18082">
    <property type="entry name" value="NAT_N"/>
    <property type="match status" value="1"/>
</dbReference>
<feature type="domain" description="N-acyltransferase N-terminal" evidence="1">
    <location>
        <begin position="34"/>
        <end position="169"/>
    </location>
</feature>
<keyword evidence="4" id="KW-1185">Reference proteome</keyword>
<evidence type="ECO:0000313" key="3">
    <source>
        <dbReference type="EMBL" id="MFD2462048.1"/>
    </source>
</evidence>
<accession>A0ABW5GMG6</accession>
<gene>
    <name evidence="3" type="ORF">ACFSYJ_25805</name>
</gene>
<dbReference type="EMBL" id="JBHUKU010000014">
    <property type="protein sequence ID" value="MFD2462048.1"/>
    <property type="molecule type" value="Genomic_DNA"/>
</dbReference>
<reference evidence="4" key="1">
    <citation type="journal article" date="2019" name="Int. J. Syst. Evol. Microbiol.">
        <title>The Global Catalogue of Microorganisms (GCM) 10K type strain sequencing project: providing services to taxonomists for standard genome sequencing and annotation.</title>
        <authorList>
            <consortium name="The Broad Institute Genomics Platform"/>
            <consortium name="The Broad Institute Genome Sequencing Center for Infectious Disease"/>
            <person name="Wu L."/>
            <person name="Ma J."/>
        </authorList>
    </citation>
    <scope>NUCLEOTIDE SEQUENCE [LARGE SCALE GENOMIC DNA]</scope>
    <source>
        <strain evidence="4">CGMCC 4.7643</strain>
    </source>
</reference>
<comment type="caution">
    <text evidence="3">The sequence shown here is derived from an EMBL/GenBank/DDBJ whole genome shotgun (WGS) entry which is preliminary data.</text>
</comment>
<dbReference type="Proteomes" id="UP001597419">
    <property type="component" value="Unassembled WGS sequence"/>
</dbReference>
<sequence>MIQLAPEVPRNAWFDAARELAPTPLAIPAGSAFQRLTTLLGVHEQDAAALPGLLAEVAENPSLRWIAERFTTALRQDIGGLGLPSALTEPSRSWPLLPPSMGPAARSVYVPGFLATVPLVEELHRTRGIPAETSRATLADFGRHLEIHRRVHGIVGLDTHWWLMLGWSGGLVDLGRVQGEWLDPATVSLHIPESGPLAPEAVDASLDRLRREWPGWFGTRPERAECESWLLDPALGELLPESSNIVRFQRRFSLYDGGYVDDQNPLSFVFRRGHVPLPEGLAGLPRETRLQRAIVDRLLEGAHWTVRKGYLDL</sequence>
<keyword evidence="3" id="KW-0012">Acyltransferase</keyword>
<feature type="domain" description="GNAT-like C-terminal" evidence="2">
    <location>
        <begin position="186"/>
        <end position="311"/>
    </location>
</feature>
<organism evidence="3 4">
    <name type="scientific">Amycolatopsis samaneae</name>
    <dbReference type="NCBI Taxonomy" id="664691"/>
    <lineage>
        <taxon>Bacteria</taxon>
        <taxon>Bacillati</taxon>
        <taxon>Actinomycetota</taxon>
        <taxon>Actinomycetes</taxon>
        <taxon>Pseudonocardiales</taxon>
        <taxon>Pseudonocardiaceae</taxon>
        <taxon>Amycolatopsis</taxon>
    </lineage>
</organism>
<dbReference type="InterPro" id="IPR041273">
    <property type="entry name" value="NAT_N"/>
</dbReference>
<dbReference type="RefSeq" id="WP_345391420.1">
    <property type="nucleotide sequence ID" value="NZ_BAABHG010000004.1"/>
</dbReference>
<dbReference type="InterPro" id="IPR041644">
    <property type="entry name" value="GNAT_C"/>
</dbReference>
<evidence type="ECO:0000259" key="2">
    <source>
        <dbReference type="Pfam" id="PF18164"/>
    </source>
</evidence>
<dbReference type="GO" id="GO:0016746">
    <property type="term" value="F:acyltransferase activity"/>
    <property type="evidence" value="ECO:0007669"/>
    <property type="project" value="UniProtKB-KW"/>
</dbReference>
<dbReference type="Pfam" id="PF18164">
    <property type="entry name" value="GNAT_C"/>
    <property type="match status" value="1"/>
</dbReference>
<evidence type="ECO:0000259" key="1">
    <source>
        <dbReference type="Pfam" id="PF18082"/>
    </source>
</evidence>
<proteinExistence type="predicted"/>
<protein>
    <submittedName>
        <fullName evidence="3">Acyltransferase domain-containing protein</fullName>
    </submittedName>
</protein>